<dbReference type="SUPFAM" id="SSF53067">
    <property type="entry name" value="Actin-like ATPase domain"/>
    <property type="match status" value="2"/>
</dbReference>
<dbReference type="Gene3D" id="3.30.1490.300">
    <property type="match status" value="1"/>
</dbReference>
<dbReference type="Pfam" id="PF11104">
    <property type="entry name" value="PilM_2"/>
    <property type="match status" value="1"/>
</dbReference>
<dbReference type="PANTHER" id="PTHR32432">
    <property type="entry name" value="CELL DIVISION PROTEIN FTSA-RELATED"/>
    <property type="match status" value="1"/>
</dbReference>
<dbReference type="PIRSF" id="PIRSF019169">
    <property type="entry name" value="PilM"/>
    <property type="match status" value="1"/>
</dbReference>
<evidence type="ECO:0008006" key="3">
    <source>
        <dbReference type="Google" id="ProtNLM"/>
    </source>
</evidence>
<dbReference type="PANTHER" id="PTHR32432:SF3">
    <property type="entry name" value="ETHANOLAMINE UTILIZATION PROTEIN EUTJ"/>
    <property type="match status" value="1"/>
</dbReference>
<dbReference type="Proteomes" id="UP000176855">
    <property type="component" value="Unassembled WGS sequence"/>
</dbReference>
<dbReference type="CDD" id="cd24049">
    <property type="entry name" value="ASKHA_NBD_PilM"/>
    <property type="match status" value="1"/>
</dbReference>
<reference evidence="1 2" key="1">
    <citation type="journal article" date="2016" name="Nat. Commun.">
        <title>Thousands of microbial genomes shed light on interconnected biogeochemical processes in an aquifer system.</title>
        <authorList>
            <person name="Anantharaman K."/>
            <person name="Brown C.T."/>
            <person name="Hug L.A."/>
            <person name="Sharon I."/>
            <person name="Castelle C.J."/>
            <person name="Probst A.J."/>
            <person name="Thomas B.C."/>
            <person name="Singh A."/>
            <person name="Wilkins M.J."/>
            <person name="Karaoz U."/>
            <person name="Brodie E.L."/>
            <person name="Williams K.H."/>
            <person name="Hubbard S.S."/>
            <person name="Banfield J.F."/>
        </authorList>
    </citation>
    <scope>NUCLEOTIDE SEQUENCE [LARGE SCALE GENOMIC DNA]</scope>
</reference>
<dbReference type="NCBIfam" id="TIGR01175">
    <property type="entry name" value="pilM"/>
    <property type="match status" value="1"/>
</dbReference>
<evidence type="ECO:0000313" key="2">
    <source>
        <dbReference type="Proteomes" id="UP000176855"/>
    </source>
</evidence>
<dbReference type="InterPro" id="IPR043129">
    <property type="entry name" value="ATPase_NBD"/>
</dbReference>
<protein>
    <recommendedName>
        <fullName evidence="3">SHS2 domain-containing protein</fullName>
    </recommendedName>
</protein>
<dbReference type="Gene3D" id="3.30.420.40">
    <property type="match status" value="2"/>
</dbReference>
<dbReference type="InterPro" id="IPR050696">
    <property type="entry name" value="FtsA/MreB"/>
</dbReference>
<dbReference type="AlphaFoldDB" id="A0A1G2HPG0"/>
<dbReference type="STRING" id="1802202.A2730_00555"/>
<name>A0A1G2HPG0_9BACT</name>
<proteinExistence type="predicted"/>
<accession>A0A1G2HPG0</accession>
<dbReference type="InterPro" id="IPR005883">
    <property type="entry name" value="PilM"/>
</dbReference>
<sequence length="348" mass="38437">MFFPKKMVGIDIGTASIKIVELSRWGEGKTLENYGEMKSTFIYKEPLTNGEKSNGLSASFVATAIKAILQEARIKTKTAIFSIPDFSTFCTSFDIPSMPEKEIPDAIRYNASQYITLPVKEVTLDWRIVENASTDSRPSLRVFLVAIPNQVVQEYRSIAKMAGLELYALEAEALGITRSLVKNNKKTICVMDIGVQSSTINIIDKGFLIRSYSFNFYSGQLAKAVSAVLGISLGQAEAIKNKEGLIFSKQGIAETLYPLIDPLLIEIKSICAEFLQAEKKEVEEIYLTGGTANLPGLKEYFAESFKKNVYVTNCFSEFLYPPILDQTLRQMSPSFSVAVGIALGGLET</sequence>
<dbReference type="EMBL" id="MHOO01000011">
    <property type="protein sequence ID" value="OGZ63768.1"/>
    <property type="molecule type" value="Genomic_DNA"/>
</dbReference>
<organism evidence="1 2">
    <name type="scientific">Candidatus Staskawiczbacteria bacterium RIFCSPHIGHO2_01_FULL_39_25</name>
    <dbReference type="NCBI Taxonomy" id="1802202"/>
    <lineage>
        <taxon>Bacteria</taxon>
        <taxon>Candidatus Staskawicziibacteriota</taxon>
    </lineage>
</organism>
<gene>
    <name evidence="1" type="ORF">A2730_00555</name>
</gene>
<comment type="caution">
    <text evidence="1">The sequence shown here is derived from an EMBL/GenBank/DDBJ whole genome shotgun (WGS) entry which is preliminary data.</text>
</comment>
<evidence type="ECO:0000313" key="1">
    <source>
        <dbReference type="EMBL" id="OGZ63768.1"/>
    </source>
</evidence>